<evidence type="ECO:0000256" key="10">
    <source>
        <dbReference type="SAM" id="Phobius"/>
    </source>
</evidence>
<keyword evidence="5 10" id="KW-0812">Transmembrane</keyword>
<dbReference type="EC" id="2.3.1.-" evidence="11"/>
<evidence type="ECO:0000256" key="5">
    <source>
        <dbReference type="ARBA" id="ARBA00022692"/>
    </source>
</evidence>
<dbReference type="Pfam" id="PF03279">
    <property type="entry name" value="Lip_A_acyltrans"/>
    <property type="match status" value="1"/>
</dbReference>
<dbReference type="Proteomes" id="UP001449225">
    <property type="component" value="Unassembled WGS sequence"/>
</dbReference>
<keyword evidence="3" id="KW-0997">Cell inner membrane</keyword>
<dbReference type="RefSeq" id="WP_342854536.1">
    <property type="nucleotide sequence ID" value="NZ_JBBMRA010000009.1"/>
</dbReference>
<feature type="transmembrane region" description="Helical" evidence="10">
    <location>
        <begin position="12"/>
        <end position="36"/>
    </location>
</feature>
<accession>A0ABU9TT48</accession>
<keyword evidence="12" id="KW-1185">Reference proteome</keyword>
<evidence type="ECO:0000256" key="4">
    <source>
        <dbReference type="ARBA" id="ARBA00022679"/>
    </source>
</evidence>
<dbReference type="NCBIfam" id="TIGR02207">
    <property type="entry name" value="lipid_A_htrB"/>
    <property type="match status" value="1"/>
</dbReference>
<dbReference type="EMBL" id="JBBMRA010000009">
    <property type="protein sequence ID" value="MEM5536901.1"/>
    <property type="molecule type" value="Genomic_DNA"/>
</dbReference>
<evidence type="ECO:0000256" key="9">
    <source>
        <dbReference type="ARBA" id="ARBA00023315"/>
    </source>
</evidence>
<evidence type="ECO:0000256" key="7">
    <source>
        <dbReference type="ARBA" id="ARBA00022989"/>
    </source>
</evidence>
<keyword evidence="2" id="KW-1003">Cell membrane</keyword>
<dbReference type="PANTHER" id="PTHR30606">
    <property type="entry name" value="LIPID A BIOSYNTHESIS LAUROYL ACYLTRANSFERASE"/>
    <property type="match status" value="1"/>
</dbReference>
<name>A0ABU9TT48_9GAMM</name>
<evidence type="ECO:0000256" key="3">
    <source>
        <dbReference type="ARBA" id="ARBA00022519"/>
    </source>
</evidence>
<comment type="caution">
    <text evidence="11">The sequence shown here is derived from an EMBL/GenBank/DDBJ whole genome shotgun (WGS) entry which is preliminary data.</text>
</comment>
<evidence type="ECO:0000256" key="6">
    <source>
        <dbReference type="ARBA" id="ARBA00022985"/>
    </source>
</evidence>
<keyword evidence="8 10" id="KW-0472">Membrane</keyword>
<protein>
    <submittedName>
        <fullName evidence="11">LpxL/LpxP family Kdo(2)-lipid IV(A) lauroyl/palmitoleoyl acyltransferase</fullName>
        <ecNumber evidence="11">2.3.1.-</ecNumber>
    </submittedName>
</protein>
<reference evidence="11 12" key="1">
    <citation type="submission" date="2024-03" db="EMBL/GenBank/DDBJ databases">
        <title>Community enrichment and isolation of bacterial strains for fucoidan degradation.</title>
        <authorList>
            <person name="Sichert A."/>
        </authorList>
    </citation>
    <scope>NUCLEOTIDE SEQUENCE [LARGE SCALE GENOMIC DNA]</scope>
    <source>
        <strain evidence="11 12">AS76</strain>
    </source>
</reference>
<dbReference type="InterPro" id="IPR011920">
    <property type="entry name" value="Lipid_A_LpxL_LpxP"/>
</dbReference>
<evidence type="ECO:0000313" key="11">
    <source>
        <dbReference type="EMBL" id="MEM5536901.1"/>
    </source>
</evidence>
<keyword evidence="6" id="KW-0448">Lipopolysaccharide biosynthesis</keyword>
<keyword evidence="7 10" id="KW-1133">Transmembrane helix</keyword>
<keyword evidence="4 11" id="KW-0808">Transferase</keyword>
<evidence type="ECO:0000256" key="2">
    <source>
        <dbReference type="ARBA" id="ARBA00022475"/>
    </source>
</evidence>
<dbReference type="PIRSF" id="PIRSF026649">
    <property type="entry name" value="MsbB"/>
    <property type="match status" value="1"/>
</dbReference>
<organism evidence="11 12">
    <name type="scientific">Neptuniibacter pectenicola</name>
    <dbReference type="NCBI Taxonomy" id="1806669"/>
    <lineage>
        <taxon>Bacteria</taxon>
        <taxon>Pseudomonadati</taxon>
        <taxon>Pseudomonadota</taxon>
        <taxon>Gammaproteobacteria</taxon>
        <taxon>Oceanospirillales</taxon>
        <taxon>Oceanospirillaceae</taxon>
        <taxon>Neptuniibacter</taxon>
    </lineage>
</organism>
<dbReference type="GO" id="GO:0016746">
    <property type="term" value="F:acyltransferase activity"/>
    <property type="evidence" value="ECO:0007669"/>
    <property type="project" value="UniProtKB-KW"/>
</dbReference>
<proteinExistence type="predicted"/>
<evidence type="ECO:0000256" key="1">
    <source>
        <dbReference type="ARBA" id="ARBA00004533"/>
    </source>
</evidence>
<dbReference type="CDD" id="cd07984">
    <property type="entry name" value="LPLAT_LABLAT-like"/>
    <property type="match status" value="1"/>
</dbReference>
<evidence type="ECO:0000313" key="12">
    <source>
        <dbReference type="Proteomes" id="UP001449225"/>
    </source>
</evidence>
<evidence type="ECO:0000256" key="8">
    <source>
        <dbReference type="ARBA" id="ARBA00023136"/>
    </source>
</evidence>
<dbReference type="InterPro" id="IPR004960">
    <property type="entry name" value="LipA_acyltrans"/>
</dbReference>
<gene>
    <name evidence="11" type="primary">lpxL</name>
    <name evidence="11" type="ORF">WNY58_10915</name>
</gene>
<dbReference type="PANTHER" id="PTHR30606:SF9">
    <property type="entry name" value="LIPID A BIOSYNTHESIS LAUROYLTRANSFERASE"/>
    <property type="match status" value="1"/>
</dbReference>
<keyword evidence="9 11" id="KW-0012">Acyltransferase</keyword>
<sequence>MKTHTSFYAPKYWLTWLGILLLRLLALLPFTLGLHVGRLIGMTLYRLLPKRRHVTDVNCRLCFPELTPQEREQFVKDVFKNNGIGIIETAWAYWGNKKRLQARTEYRGFELLDEALALGRGVILLGAHYSQIDLGGLLFSAYKTPVATTYREHNNPVMDAIITKGRSTFSIPVERKKIREIIRKLKQNLIVWYAPDQDLGRKNSVFVPFFGQTAATITATTNMVRFNNSPILSLHLRRKDDDSGYILEIVSVPGFPSGNEIEDARLMNLAVEAGVRKAPTQYMWVHKRFKTQPDGDQKLYNTKER</sequence>
<comment type="subcellular location">
    <subcellularLocation>
        <location evidence="1">Cell inner membrane</location>
    </subcellularLocation>
</comment>